<dbReference type="GO" id="GO:0032259">
    <property type="term" value="P:methylation"/>
    <property type="evidence" value="ECO:0007669"/>
    <property type="project" value="UniProtKB-KW"/>
</dbReference>
<evidence type="ECO:0000256" key="1">
    <source>
        <dbReference type="ARBA" id="ARBA00022603"/>
    </source>
</evidence>
<dbReference type="Proteomes" id="UP000800036">
    <property type="component" value="Unassembled WGS sequence"/>
</dbReference>
<keyword evidence="1 5" id="KW-0489">Methyltransferase</keyword>
<gene>
    <name evidence="5" type="ORF">BU23DRAFT_498140</name>
</gene>
<feature type="compositionally biased region" description="Basic and acidic residues" evidence="3">
    <location>
        <begin position="24"/>
        <end position="39"/>
    </location>
</feature>
<evidence type="ECO:0000256" key="2">
    <source>
        <dbReference type="ARBA" id="ARBA00022679"/>
    </source>
</evidence>
<dbReference type="EMBL" id="ML976659">
    <property type="protein sequence ID" value="KAF1979050.1"/>
    <property type="molecule type" value="Genomic_DNA"/>
</dbReference>
<dbReference type="SUPFAM" id="SSF53335">
    <property type="entry name" value="S-adenosyl-L-methionine-dependent methyltransferases"/>
    <property type="match status" value="1"/>
</dbReference>
<dbReference type="Pfam" id="PF13649">
    <property type="entry name" value="Methyltransf_25"/>
    <property type="match status" value="1"/>
</dbReference>
<evidence type="ECO:0000256" key="3">
    <source>
        <dbReference type="SAM" id="MobiDB-lite"/>
    </source>
</evidence>
<dbReference type="PANTHER" id="PTHR43861">
    <property type="entry name" value="TRANS-ACONITATE 2-METHYLTRANSFERASE-RELATED"/>
    <property type="match status" value="1"/>
</dbReference>
<dbReference type="PANTHER" id="PTHR43861:SF1">
    <property type="entry name" value="TRANS-ACONITATE 2-METHYLTRANSFERASE"/>
    <property type="match status" value="1"/>
</dbReference>
<dbReference type="AlphaFoldDB" id="A0A6A5VR50"/>
<accession>A0A6A5VR50</accession>
<dbReference type="CDD" id="cd02440">
    <property type="entry name" value="AdoMet_MTases"/>
    <property type="match status" value="1"/>
</dbReference>
<protein>
    <submittedName>
        <fullName evidence="5">S-adenosyl-L-methionine-dependent methyltransferase</fullName>
    </submittedName>
</protein>
<sequence length="273" mass="30201">MSTPGSATASGGTAAEVQSTQNKQYDKIGSKYGDIKEKPATQPERPSVVAVLGDITGKRCLDLACGLGHYTALLASLGASSVHGYDISPKMVEAARSTYPPSQYPNLHFDVADCSDSDNLPSSEPFDIVFAGWFLNYAGTEKELTNMFRVIVGRLREGGRFVGVTTDAHDLSMKEPKRNFYGVDVEVLEKEYVAPDTGREVGIKARVTVQTEPPFCFEVFQFRSEVYERCAKEAGMQIAWKKQVLPDDERKESGYWDEWVQRPTFSVIEATVE</sequence>
<dbReference type="InterPro" id="IPR029063">
    <property type="entry name" value="SAM-dependent_MTases_sf"/>
</dbReference>
<organism evidence="5 6">
    <name type="scientific">Bimuria novae-zelandiae CBS 107.79</name>
    <dbReference type="NCBI Taxonomy" id="1447943"/>
    <lineage>
        <taxon>Eukaryota</taxon>
        <taxon>Fungi</taxon>
        <taxon>Dikarya</taxon>
        <taxon>Ascomycota</taxon>
        <taxon>Pezizomycotina</taxon>
        <taxon>Dothideomycetes</taxon>
        <taxon>Pleosporomycetidae</taxon>
        <taxon>Pleosporales</taxon>
        <taxon>Massarineae</taxon>
        <taxon>Didymosphaeriaceae</taxon>
        <taxon>Bimuria</taxon>
    </lineage>
</organism>
<evidence type="ECO:0000313" key="6">
    <source>
        <dbReference type="Proteomes" id="UP000800036"/>
    </source>
</evidence>
<keyword evidence="2 5" id="KW-0808">Transferase</keyword>
<proteinExistence type="predicted"/>
<reference evidence="5" key="1">
    <citation type="journal article" date="2020" name="Stud. Mycol.">
        <title>101 Dothideomycetes genomes: a test case for predicting lifestyles and emergence of pathogens.</title>
        <authorList>
            <person name="Haridas S."/>
            <person name="Albert R."/>
            <person name="Binder M."/>
            <person name="Bloem J."/>
            <person name="Labutti K."/>
            <person name="Salamov A."/>
            <person name="Andreopoulos B."/>
            <person name="Baker S."/>
            <person name="Barry K."/>
            <person name="Bills G."/>
            <person name="Bluhm B."/>
            <person name="Cannon C."/>
            <person name="Castanera R."/>
            <person name="Culley D."/>
            <person name="Daum C."/>
            <person name="Ezra D."/>
            <person name="Gonzalez J."/>
            <person name="Henrissat B."/>
            <person name="Kuo A."/>
            <person name="Liang C."/>
            <person name="Lipzen A."/>
            <person name="Lutzoni F."/>
            <person name="Magnuson J."/>
            <person name="Mondo S."/>
            <person name="Nolan M."/>
            <person name="Ohm R."/>
            <person name="Pangilinan J."/>
            <person name="Park H.-J."/>
            <person name="Ramirez L."/>
            <person name="Alfaro M."/>
            <person name="Sun H."/>
            <person name="Tritt A."/>
            <person name="Yoshinaga Y."/>
            <person name="Zwiers L.-H."/>
            <person name="Turgeon B."/>
            <person name="Goodwin S."/>
            <person name="Spatafora J."/>
            <person name="Crous P."/>
            <person name="Grigoriev I."/>
        </authorList>
    </citation>
    <scope>NUCLEOTIDE SEQUENCE</scope>
    <source>
        <strain evidence="5">CBS 107.79</strain>
    </source>
</reference>
<dbReference type="OrthoDB" id="3647at2759"/>
<feature type="region of interest" description="Disordered" evidence="3">
    <location>
        <begin position="1"/>
        <end position="44"/>
    </location>
</feature>
<feature type="compositionally biased region" description="Low complexity" evidence="3">
    <location>
        <begin position="1"/>
        <end position="15"/>
    </location>
</feature>
<dbReference type="GO" id="GO:0008168">
    <property type="term" value="F:methyltransferase activity"/>
    <property type="evidence" value="ECO:0007669"/>
    <property type="project" value="UniProtKB-KW"/>
</dbReference>
<keyword evidence="6" id="KW-1185">Reference proteome</keyword>
<feature type="domain" description="Methyltransferase" evidence="4">
    <location>
        <begin position="61"/>
        <end position="159"/>
    </location>
</feature>
<dbReference type="Gene3D" id="3.40.50.150">
    <property type="entry name" value="Vaccinia Virus protein VP39"/>
    <property type="match status" value="1"/>
</dbReference>
<evidence type="ECO:0000259" key="4">
    <source>
        <dbReference type="Pfam" id="PF13649"/>
    </source>
</evidence>
<dbReference type="InterPro" id="IPR041698">
    <property type="entry name" value="Methyltransf_25"/>
</dbReference>
<evidence type="ECO:0000313" key="5">
    <source>
        <dbReference type="EMBL" id="KAF1979050.1"/>
    </source>
</evidence>
<name>A0A6A5VR50_9PLEO</name>